<evidence type="ECO:0000313" key="1">
    <source>
        <dbReference type="EMBL" id="TEB30292.1"/>
    </source>
</evidence>
<dbReference type="OrthoDB" id="3365698at2759"/>
<sequence>MLHPDDLSRLLNGNDTPNAVESASIRQDLGNLKVQIASLEIQLNSLRGQEREVWGQIFLLSVAPVLDDFGRDALVNLSLVCWNWRHAALGTLRLWGGIKIFLYHTGRLSYDEIATWLGRSGTMPKTVEIRSVFGNWISAIQFATGPTPWDSLQSLHLAFSEETRWNDSPKASRSIFRHLPSTLTAPHLQLPSVTRAFREKDDTYEAVLHIPPEVLQRLKSLALFCDWHGMHVFDMLQHCTDLETLQLDTDSVLPWEGLEAAEELMENRLKVPMLRTLRFRRAAGIDFLDCVRAPALRHLDLGCTTAEAAGELDEEFAETLENFISQSRLEKKLETLRIYDIYIDAEELGQTLAHLRNLRELTLDRVQMDSPWSFWMQFWDMKSAPGADKGACLPFLGQMNLLHLPSKYPFTHIADLLAENKKRVHCQVNVSYEEGSQYTDNDFKDLPLKRVPVSFRLIPPVPLDESYFSPTGERDFV</sequence>
<accession>A0A4Y7T9M0</accession>
<proteinExistence type="predicted"/>
<dbReference type="EMBL" id="QPFP01000023">
    <property type="protein sequence ID" value="TEB30292.1"/>
    <property type="molecule type" value="Genomic_DNA"/>
</dbReference>
<evidence type="ECO:0000313" key="2">
    <source>
        <dbReference type="Proteomes" id="UP000298030"/>
    </source>
</evidence>
<dbReference type="Proteomes" id="UP000298030">
    <property type="component" value="Unassembled WGS sequence"/>
</dbReference>
<reference evidence="1 2" key="1">
    <citation type="journal article" date="2019" name="Nat. Ecol. Evol.">
        <title>Megaphylogeny resolves global patterns of mushroom evolution.</title>
        <authorList>
            <person name="Varga T."/>
            <person name="Krizsan K."/>
            <person name="Foldi C."/>
            <person name="Dima B."/>
            <person name="Sanchez-Garcia M."/>
            <person name="Sanchez-Ramirez S."/>
            <person name="Szollosi G.J."/>
            <person name="Szarkandi J.G."/>
            <person name="Papp V."/>
            <person name="Albert L."/>
            <person name="Andreopoulos W."/>
            <person name="Angelini C."/>
            <person name="Antonin V."/>
            <person name="Barry K.W."/>
            <person name="Bougher N.L."/>
            <person name="Buchanan P."/>
            <person name="Buyck B."/>
            <person name="Bense V."/>
            <person name="Catcheside P."/>
            <person name="Chovatia M."/>
            <person name="Cooper J."/>
            <person name="Damon W."/>
            <person name="Desjardin D."/>
            <person name="Finy P."/>
            <person name="Geml J."/>
            <person name="Haridas S."/>
            <person name="Hughes K."/>
            <person name="Justo A."/>
            <person name="Karasinski D."/>
            <person name="Kautmanova I."/>
            <person name="Kiss B."/>
            <person name="Kocsube S."/>
            <person name="Kotiranta H."/>
            <person name="LaButti K.M."/>
            <person name="Lechner B.E."/>
            <person name="Liimatainen K."/>
            <person name="Lipzen A."/>
            <person name="Lukacs Z."/>
            <person name="Mihaltcheva S."/>
            <person name="Morgado L.N."/>
            <person name="Niskanen T."/>
            <person name="Noordeloos M.E."/>
            <person name="Ohm R.A."/>
            <person name="Ortiz-Santana B."/>
            <person name="Ovrebo C."/>
            <person name="Racz N."/>
            <person name="Riley R."/>
            <person name="Savchenko A."/>
            <person name="Shiryaev A."/>
            <person name="Soop K."/>
            <person name="Spirin V."/>
            <person name="Szebenyi C."/>
            <person name="Tomsovsky M."/>
            <person name="Tulloss R.E."/>
            <person name="Uehling J."/>
            <person name="Grigoriev I.V."/>
            <person name="Vagvolgyi C."/>
            <person name="Papp T."/>
            <person name="Martin F.M."/>
            <person name="Miettinen O."/>
            <person name="Hibbett D.S."/>
            <person name="Nagy L.G."/>
        </authorList>
    </citation>
    <scope>NUCLEOTIDE SEQUENCE [LARGE SCALE GENOMIC DNA]</scope>
    <source>
        <strain evidence="1 2">FP101781</strain>
    </source>
</reference>
<dbReference type="Gene3D" id="3.80.10.10">
    <property type="entry name" value="Ribonuclease Inhibitor"/>
    <property type="match status" value="1"/>
</dbReference>
<dbReference type="STRING" id="71717.A0A4Y7T9M0"/>
<dbReference type="AlphaFoldDB" id="A0A4Y7T9M0"/>
<gene>
    <name evidence="1" type="ORF">FA13DRAFT_1792303</name>
</gene>
<organism evidence="1 2">
    <name type="scientific">Coprinellus micaceus</name>
    <name type="common">Glistening ink-cap mushroom</name>
    <name type="synonym">Coprinus micaceus</name>
    <dbReference type="NCBI Taxonomy" id="71717"/>
    <lineage>
        <taxon>Eukaryota</taxon>
        <taxon>Fungi</taxon>
        <taxon>Dikarya</taxon>
        <taxon>Basidiomycota</taxon>
        <taxon>Agaricomycotina</taxon>
        <taxon>Agaricomycetes</taxon>
        <taxon>Agaricomycetidae</taxon>
        <taxon>Agaricales</taxon>
        <taxon>Agaricineae</taxon>
        <taxon>Psathyrellaceae</taxon>
        <taxon>Coprinellus</taxon>
    </lineage>
</organism>
<dbReference type="SUPFAM" id="SSF52047">
    <property type="entry name" value="RNI-like"/>
    <property type="match status" value="1"/>
</dbReference>
<dbReference type="InterPro" id="IPR032675">
    <property type="entry name" value="LRR_dom_sf"/>
</dbReference>
<evidence type="ECO:0008006" key="3">
    <source>
        <dbReference type="Google" id="ProtNLM"/>
    </source>
</evidence>
<protein>
    <recommendedName>
        <fullName evidence="3">F-box domain-containing protein</fullName>
    </recommendedName>
</protein>
<keyword evidence="2" id="KW-1185">Reference proteome</keyword>
<name>A0A4Y7T9M0_COPMI</name>
<comment type="caution">
    <text evidence="1">The sequence shown here is derived from an EMBL/GenBank/DDBJ whole genome shotgun (WGS) entry which is preliminary data.</text>
</comment>